<dbReference type="Pfam" id="PF18962">
    <property type="entry name" value="Por_Secre_tail"/>
    <property type="match status" value="1"/>
</dbReference>
<reference evidence="4" key="1">
    <citation type="journal article" date="2019" name="Int. J. Syst. Evol. Microbiol.">
        <title>The Global Catalogue of Microorganisms (GCM) 10K type strain sequencing project: providing services to taxonomists for standard genome sequencing and annotation.</title>
        <authorList>
            <consortium name="The Broad Institute Genomics Platform"/>
            <consortium name="The Broad Institute Genome Sequencing Center for Infectious Disease"/>
            <person name="Wu L."/>
            <person name="Ma J."/>
        </authorList>
    </citation>
    <scope>NUCLEOTIDE SEQUENCE [LARGE SCALE GENOMIC DNA]</scope>
    <source>
        <strain evidence="4">JCM 17064</strain>
    </source>
</reference>
<dbReference type="PANTHER" id="PTHR45982">
    <property type="entry name" value="REGULATOR OF CHROMOSOME CONDENSATION"/>
    <property type="match status" value="1"/>
</dbReference>
<keyword evidence="4" id="KW-1185">Reference proteome</keyword>
<evidence type="ECO:0000259" key="2">
    <source>
        <dbReference type="Pfam" id="PF18962"/>
    </source>
</evidence>
<accession>A0ABP7TK03</accession>
<feature type="domain" description="Secretion system C-terminal sorting" evidence="2">
    <location>
        <begin position="405"/>
        <end position="474"/>
    </location>
</feature>
<dbReference type="Gene3D" id="2.130.10.30">
    <property type="entry name" value="Regulator of chromosome condensation 1/beta-lactamase-inhibitor protein II"/>
    <property type="match status" value="2"/>
</dbReference>
<dbReference type="InterPro" id="IPR051553">
    <property type="entry name" value="Ran_GTPase-activating"/>
</dbReference>
<evidence type="ECO:0000313" key="4">
    <source>
        <dbReference type="Proteomes" id="UP001500968"/>
    </source>
</evidence>
<dbReference type="SUPFAM" id="SSF50985">
    <property type="entry name" value="RCC1/BLIP-II"/>
    <property type="match status" value="2"/>
</dbReference>
<evidence type="ECO:0000256" key="1">
    <source>
        <dbReference type="ARBA" id="ARBA00022729"/>
    </source>
</evidence>
<dbReference type="PANTHER" id="PTHR45982:SF1">
    <property type="entry name" value="REGULATOR OF CHROMOSOME CONDENSATION"/>
    <property type="match status" value="1"/>
</dbReference>
<sequence>MMIEDSGAFLKHNIMKQTLLFLGFFLSTLGSYSQCFSNLSSGNYFNFGIKPNGTVWAWGSGGVGQLGNGSDLDEYTPIQVGTTNDWQKVFCGQFITFLIKNNGTLWGSGSNVTGELGVGSTVSNVLLFTQIGSDNNWIQISPSNSFALGLKSNGTLWGWGQNDTYQMGNGTCCANRLSPAQIGNDTDWINIASSGVRSALALKSNGTLWGWGLNSTGLIGPSNVGSRQYPTQLRADTDWATISVGNSHALALKTNGTLWGWGAGGLGQAGDTFPDAYFRDTPVQIGTDTNWVYIGTGFNTSYAIKSDGTLWAWGRNDTGQVGDGTTTNRRQPVQVGTDTDWVRVSGGLWHGIAQKANGAIYTWGTNDFGQLGNGTMDAVSLPTGISVSGCTLDTAEFSTVKMVIAPNPVQEVLQFSYSGNTVVNGLKVYDMLGRVVYGSHPVATNQLQVSLPLVLPKGIYLLVLESNGSVVVSERFVKE</sequence>
<dbReference type="NCBIfam" id="TIGR04183">
    <property type="entry name" value="Por_Secre_tail"/>
    <property type="match status" value="1"/>
</dbReference>
<evidence type="ECO:0000313" key="3">
    <source>
        <dbReference type="EMBL" id="GAA4027288.1"/>
    </source>
</evidence>
<dbReference type="InterPro" id="IPR000408">
    <property type="entry name" value="Reg_chr_condens"/>
</dbReference>
<name>A0ABP7TK03_9FLAO</name>
<dbReference type="PROSITE" id="PS50012">
    <property type="entry name" value="RCC1_3"/>
    <property type="match status" value="6"/>
</dbReference>
<dbReference type="Pfam" id="PF00415">
    <property type="entry name" value="RCC1"/>
    <property type="match status" value="4"/>
</dbReference>
<proteinExistence type="predicted"/>
<dbReference type="Pfam" id="PF13540">
    <property type="entry name" value="RCC1_2"/>
    <property type="match status" value="1"/>
</dbReference>
<dbReference type="Proteomes" id="UP001500968">
    <property type="component" value="Unassembled WGS sequence"/>
</dbReference>
<keyword evidence="1" id="KW-0732">Signal</keyword>
<dbReference type="InterPro" id="IPR009091">
    <property type="entry name" value="RCC1/BLIP-II"/>
</dbReference>
<gene>
    <name evidence="3" type="ORF">GCM10022386_08380</name>
</gene>
<dbReference type="EMBL" id="BAABCR010000013">
    <property type="protein sequence ID" value="GAA4027288.1"/>
    <property type="molecule type" value="Genomic_DNA"/>
</dbReference>
<protein>
    <submittedName>
        <fullName evidence="3">T9SS type A sorting domain-containing protein</fullName>
    </submittedName>
</protein>
<dbReference type="InterPro" id="IPR026444">
    <property type="entry name" value="Secre_tail"/>
</dbReference>
<organism evidence="3 4">
    <name type="scientific">Flavobacterium cheonhonense</name>
    <dbReference type="NCBI Taxonomy" id="706185"/>
    <lineage>
        <taxon>Bacteria</taxon>
        <taxon>Pseudomonadati</taxon>
        <taxon>Bacteroidota</taxon>
        <taxon>Flavobacteriia</taxon>
        <taxon>Flavobacteriales</taxon>
        <taxon>Flavobacteriaceae</taxon>
        <taxon>Flavobacterium</taxon>
    </lineage>
</organism>
<dbReference type="PRINTS" id="PR00633">
    <property type="entry name" value="RCCNDNSATION"/>
</dbReference>
<comment type="caution">
    <text evidence="3">The sequence shown here is derived from an EMBL/GenBank/DDBJ whole genome shotgun (WGS) entry which is preliminary data.</text>
</comment>